<keyword evidence="5" id="KW-1185">Reference proteome</keyword>
<feature type="transmembrane region" description="Helical" evidence="2">
    <location>
        <begin position="710"/>
        <end position="731"/>
    </location>
</feature>
<organism evidence="3 5">
    <name type="scientific">Cylicocyclus nassatus</name>
    <name type="common">Nematode worm</name>
    <dbReference type="NCBI Taxonomy" id="53992"/>
    <lineage>
        <taxon>Eukaryota</taxon>
        <taxon>Metazoa</taxon>
        <taxon>Ecdysozoa</taxon>
        <taxon>Nematoda</taxon>
        <taxon>Chromadorea</taxon>
        <taxon>Rhabditida</taxon>
        <taxon>Rhabditina</taxon>
        <taxon>Rhabditomorpha</taxon>
        <taxon>Strongyloidea</taxon>
        <taxon>Strongylidae</taxon>
        <taxon>Cylicocyclus</taxon>
    </lineage>
</organism>
<dbReference type="EMBL" id="CATQJL010000026">
    <property type="protein sequence ID" value="CAJ0592224.1"/>
    <property type="molecule type" value="Genomic_DNA"/>
</dbReference>
<dbReference type="AlphaFoldDB" id="A0AA36GI00"/>
<evidence type="ECO:0000313" key="4">
    <source>
        <dbReference type="EMBL" id="CAJ0592224.1"/>
    </source>
</evidence>
<feature type="transmembrane region" description="Helical" evidence="2">
    <location>
        <begin position="402"/>
        <end position="420"/>
    </location>
</feature>
<feature type="transmembrane region" description="Helical" evidence="2">
    <location>
        <begin position="660"/>
        <end position="682"/>
    </location>
</feature>
<feature type="compositionally biased region" description="Low complexity" evidence="1">
    <location>
        <begin position="482"/>
        <end position="501"/>
    </location>
</feature>
<proteinExistence type="predicted"/>
<dbReference type="Proteomes" id="UP001176961">
    <property type="component" value="Unassembled WGS sequence"/>
</dbReference>
<evidence type="ECO:0000256" key="1">
    <source>
        <dbReference type="SAM" id="MobiDB-lite"/>
    </source>
</evidence>
<protein>
    <submittedName>
        <fullName evidence="3">Uncharacterized protein</fullName>
    </submittedName>
</protein>
<keyword evidence="2" id="KW-1133">Transmembrane helix</keyword>
<dbReference type="EMBL" id="CATQJL010000026">
    <property type="protein sequence ID" value="CAJ0592223.1"/>
    <property type="molecule type" value="Genomic_DNA"/>
</dbReference>
<accession>A0AA36GI00</accession>
<keyword evidence="2" id="KW-0472">Membrane</keyword>
<sequence>MSSGSYTVRLDSYTTGGNSQTYSVTDNSTGKTTVTAFAGITPEALAQYDLAHGNVSAAKMDTAIAKYASDNQLSEKYGDKTGVNYYNWDGWTYNAQTGKVDRPDNAIVSTGTYFLDGNGTMETASAVSSSSYNVTNSGGTLTASSSGVSGGGGVSTGLSVVGSGNNQSVGGGGIGGAVLGGVDWVLNGVDSIGEQGIVGQILQTGIEFFAPLDAFRLGEKLAKGEETNFWDYFLADVDVLAIIPVFGWVAKGVKTAIKAAVGIGTVAGGIGQGISEANKLIAEDTTFSDSLENNVIDTMRGDTTIILDKSDTKENVFRSNTSKIIGDSNLTQSAKLTNNQGVVEQHEKDELDLSDALNNVFNGTFYDNPDNYGSVSGGSGVTINTMTSGGSSISDIIERAKPYLPIIGAVVVILIVIGASKKGGTKLATFATNQKTKVVNKQAAAQEKKNEANANLTKANSRLTSAKQGSTGAPKPATSPNTTLQGTSGTPKTTTQQTSGLKNTSNSIGKSIAKTTLTTVGTSAAVVGGTMAFSNLLPTLTDKATELFGGSGNSSVIDGAGVLGDGLYSPYQYDSLYSNGDAGYGETGYVEGDLYGDEGGTGGGGVFDTIRPYIPVILGVIAVIVIIALVTRKPKNKKTSRGKQIGSSVGQIVKSKPVKIAVGTAALGGGLYVAGTAAGAGASNFVDSSGLGGLVTLFNPKATQEQKQGAGGLIGIFIAIIVVLLVVFLILPQIKKVMKK</sequence>
<comment type="caution">
    <text evidence="3">The sequence shown here is derived from an EMBL/GenBank/DDBJ whole genome shotgun (WGS) entry which is preliminary data.</text>
</comment>
<reference evidence="3" key="1">
    <citation type="submission" date="2023-07" db="EMBL/GenBank/DDBJ databases">
        <authorList>
            <consortium name="CYATHOMIX"/>
        </authorList>
    </citation>
    <scope>NUCLEOTIDE SEQUENCE</scope>
    <source>
        <strain evidence="3">N/A</strain>
    </source>
</reference>
<feature type="compositionally biased region" description="Polar residues" evidence="1">
    <location>
        <begin position="456"/>
        <end position="471"/>
    </location>
</feature>
<evidence type="ECO:0000313" key="3">
    <source>
        <dbReference type="EMBL" id="CAJ0592223.1"/>
    </source>
</evidence>
<feature type="transmembrane region" description="Helical" evidence="2">
    <location>
        <begin position="517"/>
        <end position="537"/>
    </location>
</feature>
<feature type="transmembrane region" description="Helical" evidence="2">
    <location>
        <begin position="613"/>
        <end position="631"/>
    </location>
</feature>
<feature type="region of interest" description="Disordered" evidence="1">
    <location>
        <begin position="445"/>
        <end position="506"/>
    </location>
</feature>
<keyword evidence="2" id="KW-0812">Transmembrane</keyword>
<name>A0AA36GI00_CYLNA</name>
<evidence type="ECO:0000313" key="5">
    <source>
        <dbReference type="Proteomes" id="UP001176961"/>
    </source>
</evidence>
<gene>
    <name evidence="3" type="ORF">CYNAS_LOCUS4206</name>
    <name evidence="4" type="ORF">CYNAS_LOCUS4207</name>
</gene>
<evidence type="ECO:0000256" key="2">
    <source>
        <dbReference type="SAM" id="Phobius"/>
    </source>
</evidence>